<evidence type="ECO:0000256" key="12">
    <source>
        <dbReference type="ARBA" id="ARBA00048934"/>
    </source>
</evidence>
<keyword evidence="7" id="KW-0520">NAD</keyword>
<evidence type="ECO:0000256" key="10">
    <source>
        <dbReference type="ARBA" id="ARBA00047287"/>
    </source>
</evidence>
<comment type="similarity">
    <text evidence="8">Belongs to the Dus family. Dus1 subfamily.</text>
</comment>
<keyword evidence="2" id="KW-0285">Flavoprotein</keyword>
<dbReference type="PROSITE" id="PS01136">
    <property type="entry name" value="UPF0034"/>
    <property type="match status" value="1"/>
</dbReference>
<organism evidence="16">
    <name type="scientific">Lygus hesperus</name>
    <name type="common">Western plant bug</name>
    <dbReference type="NCBI Taxonomy" id="30085"/>
    <lineage>
        <taxon>Eukaryota</taxon>
        <taxon>Metazoa</taxon>
        <taxon>Ecdysozoa</taxon>
        <taxon>Arthropoda</taxon>
        <taxon>Hexapoda</taxon>
        <taxon>Insecta</taxon>
        <taxon>Pterygota</taxon>
        <taxon>Neoptera</taxon>
        <taxon>Paraneoptera</taxon>
        <taxon>Hemiptera</taxon>
        <taxon>Heteroptera</taxon>
        <taxon>Panheteroptera</taxon>
        <taxon>Cimicomorpha</taxon>
        <taxon>Miridae</taxon>
        <taxon>Mirini</taxon>
        <taxon>Lygus</taxon>
    </lineage>
</organism>
<evidence type="ECO:0000313" key="16">
    <source>
        <dbReference type="EMBL" id="JAG25130.1"/>
    </source>
</evidence>
<comment type="catalytic activity">
    <reaction evidence="11">
        <text>5,6-dihydrouridine(16) in tRNA + NADP(+) = uridine(16) in tRNA + NADPH + H(+)</text>
        <dbReference type="Rhea" id="RHEA:53376"/>
        <dbReference type="Rhea" id="RHEA-COMP:13543"/>
        <dbReference type="Rhea" id="RHEA-COMP:13544"/>
        <dbReference type="ChEBI" id="CHEBI:15378"/>
        <dbReference type="ChEBI" id="CHEBI:57783"/>
        <dbReference type="ChEBI" id="CHEBI:58349"/>
        <dbReference type="ChEBI" id="CHEBI:65315"/>
        <dbReference type="ChEBI" id="CHEBI:74443"/>
        <dbReference type="EC" id="1.3.1.88"/>
    </reaction>
    <physiologicalReaction direction="right-to-left" evidence="11">
        <dbReference type="Rhea" id="RHEA:53378"/>
    </physiologicalReaction>
</comment>
<evidence type="ECO:0000256" key="1">
    <source>
        <dbReference type="ARBA" id="ARBA00001917"/>
    </source>
</evidence>
<sequence length="472" mass="52885">MSEDGGGLWDRLGRPRFVVAPMVDASELAWRLLCRAHGAQLCYSPMFHSTIFTKDSRYRREALASSPADRPLIIQFCGNKANVILEAAKLAEPFCDAIDINLGCPQAIAKRGNYGSFLQDDWDNLTDIVRTLSQNLKVPVTCKIRIFESIEKTVQYAQMLERAGCSMLTVHGRTREQKGPLTGIASWSHIKAVRESVKIPVLANGNIQCLEDALRCIEATGCNGVMSAEGNLCNPFIFAGVNPPGWEPALEYLDLVQQFPCPTSYVRGHLFKIFHHLLALKDNAEIREIIAKGSNLNDFRKAVLLLRDRYLPYHEGQQLWSGDVSGYDLSLPPWLCQPYVRMSPEDHLKKMESIKSAAPIIEKENDVTANNTTGKRSTESNETTISKKKMKKLNRCGDRSQPLNPHCRKEVAICSRCPNPMGLKCESALCKTCCRNKCFIEEKDCSGHGILIKTRREKARKLAAEREKVQST</sequence>
<dbReference type="CDD" id="cd02801">
    <property type="entry name" value="DUS_like_FMN"/>
    <property type="match status" value="1"/>
</dbReference>
<evidence type="ECO:0000256" key="6">
    <source>
        <dbReference type="ARBA" id="ARBA00023002"/>
    </source>
</evidence>
<dbReference type="EMBL" id="GBHO01018474">
    <property type="protein sequence ID" value="JAG25130.1"/>
    <property type="molecule type" value="Transcribed_RNA"/>
</dbReference>
<evidence type="ECO:0000256" key="9">
    <source>
        <dbReference type="ARBA" id="ARBA00038890"/>
    </source>
</evidence>
<dbReference type="InterPro" id="IPR018517">
    <property type="entry name" value="tRNA_hU_synthase_CS"/>
</dbReference>
<dbReference type="EC" id="1.3.1.88" evidence="9"/>
<comment type="catalytic activity">
    <reaction evidence="12">
        <text>5,6-dihydrouridine(16) in tRNA + NAD(+) = uridine(16) in tRNA + NADH + H(+)</text>
        <dbReference type="Rhea" id="RHEA:53380"/>
        <dbReference type="Rhea" id="RHEA-COMP:13543"/>
        <dbReference type="Rhea" id="RHEA-COMP:13544"/>
        <dbReference type="ChEBI" id="CHEBI:15378"/>
        <dbReference type="ChEBI" id="CHEBI:57540"/>
        <dbReference type="ChEBI" id="CHEBI:57945"/>
        <dbReference type="ChEBI" id="CHEBI:65315"/>
        <dbReference type="ChEBI" id="CHEBI:74443"/>
        <dbReference type="EC" id="1.3.1.88"/>
    </reaction>
    <physiologicalReaction direction="right-to-left" evidence="12">
        <dbReference type="Rhea" id="RHEA:53382"/>
    </physiologicalReaction>
</comment>
<comment type="cofactor">
    <cofactor evidence="1">
        <name>FMN</name>
        <dbReference type="ChEBI" id="CHEBI:58210"/>
    </cofactor>
</comment>
<dbReference type="PANTHER" id="PTHR11082">
    <property type="entry name" value="TRNA-DIHYDROURIDINE SYNTHASE"/>
    <property type="match status" value="1"/>
</dbReference>
<dbReference type="EMBL" id="GBHO01018475">
    <property type="protein sequence ID" value="JAG25129.1"/>
    <property type="molecule type" value="Transcribed_RNA"/>
</dbReference>
<evidence type="ECO:0000256" key="5">
    <source>
        <dbReference type="ARBA" id="ARBA00022857"/>
    </source>
</evidence>
<dbReference type="PANTHER" id="PTHR11082:SF5">
    <property type="entry name" value="TRNA-DIHYDROURIDINE(16_17) SYNTHASE [NAD(P)(+)]-LIKE"/>
    <property type="match status" value="1"/>
</dbReference>
<evidence type="ECO:0000256" key="3">
    <source>
        <dbReference type="ARBA" id="ARBA00022643"/>
    </source>
</evidence>
<dbReference type="AlphaFoldDB" id="A0A0A9Y6K3"/>
<feature type="domain" description="DUS-like FMN-binding" evidence="14">
    <location>
        <begin position="19"/>
        <end position="241"/>
    </location>
</feature>
<name>A0A0A9Y6K3_LYGHE</name>
<dbReference type="Pfam" id="PF01207">
    <property type="entry name" value="Dus"/>
    <property type="match status" value="1"/>
</dbReference>
<accession>A0A0A9Y6K3</accession>
<dbReference type="InterPro" id="IPR035587">
    <property type="entry name" value="DUS-like_FMN-bd"/>
</dbReference>
<evidence type="ECO:0000256" key="2">
    <source>
        <dbReference type="ARBA" id="ARBA00022630"/>
    </source>
</evidence>
<keyword evidence="3" id="KW-0288">FMN</keyword>
<keyword evidence="4" id="KW-0819">tRNA processing</keyword>
<dbReference type="Gene3D" id="3.20.20.70">
    <property type="entry name" value="Aldolase class I"/>
    <property type="match status" value="1"/>
</dbReference>
<evidence type="ECO:0000256" key="7">
    <source>
        <dbReference type="ARBA" id="ARBA00023027"/>
    </source>
</evidence>
<keyword evidence="5" id="KW-0521">NADP</keyword>
<dbReference type="InterPro" id="IPR013785">
    <property type="entry name" value="Aldolase_TIM"/>
</dbReference>
<reference evidence="16" key="1">
    <citation type="journal article" date="2014" name="PLoS ONE">
        <title>Transcriptome-Based Identification of ABC Transporters in the Western Tarnished Plant Bug Lygus hesperus.</title>
        <authorList>
            <person name="Hull J.J."/>
            <person name="Chaney K."/>
            <person name="Geib S.M."/>
            <person name="Fabrick J.A."/>
            <person name="Brent C.S."/>
            <person name="Walsh D."/>
            <person name="Lavine L.C."/>
        </authorList>
    </citation>
    <scope>NUCLEOTIDE SEQUENCE</scope>
</reference>
<gene>
    <name evidence="16" type="primary">Dus1l_0</name>
    <name evidence="15" type="synonym">Dus1l_1</name>
    <name evidence="15" type="ORF">CM83_55143</name>
    <name evidence="16" type="ORF">CM83_55144</name>
</gene>
<evidence type="ECO:0000313" key="15">
    <source>
        <dbReference type="EMBL" id="JAG25129.1"/>
    </source>
</evidence>
<evidence type="ECO:0000256" key="8">
    <source>
        <dbReference type="ARBA" id="ARBA00038313"/>
    </source>
</evidence>
<evidence type="ECO:0000313" key="17">
    <source>
        <dbReference type="EMBL" id="JAG60103.1"/>
    </source>
</evidence>
<evidence type="ECO:0000259" key="14">
    <source>
        <dbReference type="Pfam" id="PF01207"/>
    </source>
</evidence>
<dbReference type="SUPFAM" id="SSF51395">
    <property type="entry name" value="FMN-linked oxidoreductases"/>
    <property type="match status" value="1"/>
</dbReference>
<comment type="catalytic activity">
    <reaction evidence="10">
        <text>5,6-dihydrouridine(17) in tRNA + NAD(+) = uridine(17) in tRNA + NADH + H(+)</text>
        <dbReference type="Rhea" id="RHEA:53372"/>
        <dbReference type="Rhea" id="RHEA-COMP:13541"/>
        <dbReference type="Rhea" id="RHEA-COMP:13542"/>
        <dbReference type="ChEBI" id="CHEBI:15378"/>
        <dbReference type="ChEBI" id="CHEBI:57540"/>
        <dbReference type="ChEBI" id="CHEBI:57945"/>
        <dbReference type="ChEBI" id="CHEBI:65315"/>
        <dbReference type="ChEBI" id="CHEBI:74443"/>
        <dbReference type="EC" id="1.3.1.88"/>
    </reaction>
    <physiologicalReaction direction="right-to-left" evidence="10">
        <dbReference type="Rhea" id="RHEA:53374"/>
    </physiologicalReaction>
</comment>
<evidence type="ECO:0000256" key="13">
    <source>
        <dbReference type="ARBA" id="ARBA00049467"/>
    </source>
</evidence>
<dbReference type="EMBL" id="GBRD01005718">
    <property type="protein sequence ID" value="JAG60103.1"/>
    <property type="molecule type" value="Transcribed_RNA"/>
</dbReference>
<keyword evidence="6" id="KW-0560">Oxidoreductase</keyword>
<evidence type="ECO:0000256" key="4">
    <source>
        <dbReference type="ARBA" id="ARBA00022694"/>
    </source>
</evidence>
<dbReference type="GO" id="GO:0050660">
    <property type="term" value="F:flavin adenine dinucleotide binding"/>
    <property type="evidence" value="ECO:0007669"/>
    <property type="project" value="InterPro"/>
</dbReference>
<dbReference type="GO" id="GO:0017150">
    <property type="term" value="F:tRNA dihydrouridine synthase activity"/>
    <property type="evidence" value="ECO:0007669"/>
    <property type="project" value="InterPro"/>
</dbReference>
<evidence type="ECO:0000256" key="11">
    <source>
        <dbReference type="ARBA" id="ARBA00047652"/>
    </source>
</evidence>
<protein>
    <recommendedName>
        <fullName evidence="9">tRNA-dihydrouridine(16/17) synthase [NAD(P)(+)]</fullName>
        <ecNumber evidence="9">1.3.1.88</ecNumber>
    </recommendedName>
</protein>
<reference evidence="16" key="2">
    <citation type="submission" date="2014-07" db="EMBL/GenBank/DDBJ databases">
        <authorList>
            <person name="Hull J."/>
        </authorList>
    </citation>
    <scope>NUCLEOTIDE SEQUENCE</scope>
</reference>
<comment type="catalytic activity">
    <reaction evidence="13">
        <text>5,6-dihydrouridine(17) in tRNA + NADP(+) = uridine(17) in tRNA + NADPH + H(+)</text>
        <dbReference type="Rhea" id="RHEA:53368"/>
        <dbReference type="Rhea" id="RHEA-COMP:13541"/>
        <dbReference type="Rhea" id="RHEA-COMP:13542"/>
        <dbReference type="ChEBI" id="CHEBI:15378"/>
        <dbReference type="ChEBI" id="CHEBI:57783"/>
        <dbReference type="ChEBI" id="CHEBI:58349"/>
        <dbReference type="ChEBI" id="CHEBI:65315"/>
        <dbReference type="ChEBI" id="CHEBI:74443"/>
        <dbReference type="EC" id="1.3.1.88"/>
    </reaction>
    <physiologicalReaction direction="right-to-left" evidence="13">
        <dbReference type="Rhea" id="RHEA:53370"/>
    </physiologicalReaction>
</comment>
<reference evidence="17" key="3">
    <citation type="submission" date="2014-09" db="EMBL/GenBank/DDBJ databases">
        <authorList>
            <person name="Magalhaes I.L.F."/>
            <person name="Oliveira U."/>
            <person name="Santos F.R."/>
            <person name="Vidigal T.H.D.A."/>
            <person name="Brescovit A.D."/>
            <person name="Santos A.J."/>
        </authorList>
    </citation>
    <scope>NUCLEOTIDE SEQUENCE</scope>
</reference>
<proteinExistence type="inferred from homology"/>